<reference evidence="1 2" key="1">
    <citation type="submission" date="2016-10" db="EMBL/GenBank/DDBJ databases">
        <authorList>
            <person name="de Groot N.N."/>
        </authorList>
    </citation>
    <scope>NUCLEOTIDE SEQUENCE [LARGE SCALE GENOMIC DNA]</scope>
    <source>
        <strain evidence="1 2">DSM 26130</strain>
    </source>
</reference>
<proteinExistence type="predicted"/>
<protein>
    <submittedName>
        <fullName evidence="1">YD repeat-containing protein</fullName>
    </submittedName>
</protein>
<sequence length="271" mass="30956">MQISYLLVGLAFLLAGCKDDNGVQVQSFDAPVQSLADLPTDYQPILQGSSVAGRLKSETYAGQLTSEWRYNQQGKIVEWRNYKAGQVTTADQYRYDATGRLRYVQHFDNECGYSSLSSCSGPVKWTSYNEFNTDDAGRIQESRTFLKQSEQWELRSVATYEYNSQQLPVKVLMYDSTRKLGKTQEFTYDGIGNIISLREISTNTTPEYADRTFRYEYDQGLNPYAGTVHYISAFFSSRHVQLTPGTNYEYAANGYPLRIHQNNLVSELAYY</sequence>
<keyword evidence="2" id="KW-1185">Reference proteome</keyword>
<dbReference type="AlphaFoldDB" id="A0A1I1I8A5"/>
<dbReference type="OrthoDB" id="934570at2"/>
<gene>
    <name evidence="1" type="ORF">SAMN05216167_101875</name>
</gene>
<dbReference type="Gene3D" id="2.180.10.10">
    <property type="entry name" value="RHS repeat-associated core"/>
    <property type="match status" value="1"/>
</dbReference>
<dbReference type="EMBL" id="FOLQ01000001">
    <property type="protein sequence ID" value="SFC32394.1"/>
    <property type="molecule type" value="Genomic_DNA"/>
</dbReference>
<name>A0A1I1I8A5_9BACT</name>
<accession>A0A1I1I8A5</accession>
<evidence type="ECO:0000313" key="2">
    <source>
        <dbReference type="Proteomes" id="UP000198598"/>
    </source>
</evidence>
<dbReference type="Proteomes" id="UP000198598">
    <property type="component" value="Unassembled WGS sequence"/>
</dbReference>
<dbReference type="RefSeq" id="WP_093823227.1">
    <property type="nucleotide sequence ID" value="NZ_FOLQ01000001.1"/>
</dbReference>
<organism evidence="1 2">
    <name type="scientific">Spirosoma endophyticum</name>
    <dbReference type="NCBI Taxonomy" id="662367"/>
    <lineage>
        <taxon>Bacteria</taxon>
        <taxon>Pseudomonadati</taxon>
        <taxon>Bacteroidota</taxon>
        <taxon>Cytophagia</taxon>
        <taxon>Cytophagales</taxon>
        <taxon>Cytophagaceae</taxon>
        <taxon>Spirosoma</taxon>
    </lineage>
</organism>
<evidence type="ECO:0000313" key="1">
    <source>
        <dbReference type="EMBL" id="SFC32394.1"/>
    </source>
</evidence>